<dbReference type="Proteomes" id="UP000829291">
    <property type="component" value="Chromosome 4"/>
</dbReference>
<dbReference type="PANTHER" id="PTHR11610">
    <property type="entry name" value="LIPASE"/>
    <property type="match status" value="1"/>
</dbReference>
<dbReference type="RefSeq" id="XP_046594282.1">
    <property type="nucleotide sequence ID" value="XM_046738326.1"/>
</dbReference>
<dbReference type="InterPro" id="IPR013818">
    <property type="entry name" value="Lipase"/>
</dbReference>
<evidence type="ECO:0000313" key="11">
    <source>
        <dbReference type="RefSeq" id="XP_046594282.1"/>
    </source>
</evidence>
<proteinExistence type="inferred from homology"/>
<keyword evidence="6" id="KW-0378">Hydrolase</keyword>
<feature type="chain" id="PRO_5045391694" description="phospholipase A1" evidence="8">
    <location>
        <begin position="31"/>
        <end position="341"/>
    </location>
</feature>
<dbReference type="PANTHER" id="PTHR11610:SF37">
    <property type="entry name" value="GH01208P"/>
    <property type="match status" value="1"/>
</dbReference>
<keyword evidence="10" id="KW-1185">Reference proteome</keyword>
<evidence type="ECO:0000256" key="2">
    <source>
        <dbReference type="ARBA" id="ARBA00004613"/>
    </source>
</evidence>
<comment type="subcellular location">
    <subcellularLocation>
        <location evidence="2">Secreted</location>
    </subcellularLocation>
</comment>
<evidence type="ECO:0000256" key="5">
    <source>
        <dbReference type="ARBA" id="ARBA00022525"/>
    </source>
</evidence>
<comment type="catalytic activity">
    <reaction evidence="1">
        <text>a 1,2-diacyl-sn-glycero-3-phosphocholine + H2O = a 2-acyl-sn-glycero-3-phosphocholine + a fatty acid + H(+)</text>
        <dbReference type="Rhea" id="RHEA:18689"/>
        <dbReference type="ChEBI" id="CHEBI:15377"/>
        <dbReference type="ChEBI" id="CHEBI:15378"/>
        <dbReference type="ChEBI" id="CHEBI:28868"/>
        <dbReference type="ChEBI" id="CHEBI:57643"/>
        <dbReference type="ChEBI" id="CHEBI:57875"/>
        <dbReference type="EC" id="3.1.1.32"/>
    </reaction>
</comment>
<reference evidence="11" key="1">
    <citation type="submission" date="2025-08" db="UniProtKB">
        <authorList>
            <consortium name="RefSeq"/>
        </authorList>
    </citation>
    <scope>IDENTIFICATION</scope>
    <source>
        <tissue evidence="11">Thorax and Abdomen</tissue>
    </source>
</reference>
<comment type="similarity">
    <text evidence="3 7">Belongs to the AB hydrolase superfamily. Lipase family.</text>
</comment>
<dbReference type="InterPro" id="IPR029058">
    <property type="entry name" value="AB_hydrolase_fold"/>
</dbReference>
<dbReference type="Pfam" id="PF00151">
    <property type="entry name" value="Lipase"/>
    <property type="match status" value="1"/>
</dbReference>
<evidence type="ECO:0000256" key="8">
    <source>
        <dbReference type="SAM" id="SignalP"/>
    </source>
</evidence>
<dbReference type="Gene3D" id="3.40.50.1820">
    <property type="entry name" value="alpha/beta hydrolase"/>
    <property type="match status" value="1"/>
</dbReference>
<dbReference type="GeneID" id="107221580"/>
<evidence type="ECO:0000256" key="1">
    <source>
        <dbReference type="ARBA" id="ARBA00000111"/>
    </source>
</evidence>
<evidence type="ECO:0000256" key="6">
    <source>
        <dbReference type="ARBA" id="ARBA00022801"/>
    </source>
</evidence>
<evidence type="ECO:0000313" key="10">
    <source>
        <dbReference type="Proteomes" id="UP000829291"/>
    </source>
</evidence>
<evidence type="ECO:0000256" key="4">
    <source>
        <dbReference type="ARBA" id="ARBA00013179"/>
    </source>
</evidence>
<protein>
    <recommendedName>
        <fullName evidence="4">phospholipase A1</fullName>
        <ecNumber evidence="4">3.1.1.32</ecNumber>
    </recommendedName>
</protein>
<evidence type="ECO:0000259" key="9">
    <source>
        <dbReference type="Pfam" id="PF00151"/>
    </source>
</evidence>
<keyword evidence="5" id="KW-0964">Secreted</keyword>
<sequence length="341" mass="37627">MSKIFNGSKPNIVFIFIVQFLALRFTPAEGMTENELARISLRVYLGETISNKYYDVPIGETRNLALKLDAAKPTVLYLHGFQENLERESVRTIVGAYLKRGDHNVIAVNYAEIANGTYVQAAESAEAVGKKLAIALRQLIAGVLDPKLIHIVGYSLGAQVAAYINKYAVVFKVQRLTALDPIGPAFLAVAKRITSADAKFVDVIHTDAFIYGNGYASGGADFWPNSGLRVQPGCPLQYEKGSEEDFCSHQRSWQYYAESVENPKAFMAAKSVTWTKFLGSAHKKQDLVPMGLATPFGTTGLFYLKTNQQSPFGMEENGVKLADVSKVFTHLHGYNKTIRKL</sequence>
<keyword evidence="8" id="KW-0732">Signal</keyword>
<evidence type="ECO:0000256" key="3">
    <source>
        <dbReference type="ARBA" id="ARBA00010701"/>
    </source>
</evidence>
<feature type="signal peptide" evidence="8">
    <location>
        <begin position="1"/>
        <end position="30"/>
    </location>
</feature>
<dbReference type="SUPFAM" id="SSF53474">
    <property type="entry name" value="alpha/beta-Hydrolases"/>
    <property type="match status" value="1"/>
</dbReference>
<name>A0ABM3G1Z1_NEOLC</name>
<dbReference type="EC" id="3.1.1.32" evidence="4"/>
<evidence type="ECO:0000256" key="7">
    <source>
        <dbReference type="RuleBase" id="RU004262"/>
    </source>
</evidence>
<dbReference type="PRINTS" id="PR00821">
    <property type="entry name" value="TAGLIPASE"/>
</dbReference>
<feature type="domain" description="Lipase" evidence="9">
    <location>
        <begin position="63"/>
        <end position="312"/>
    </location>
</feature>
<gene>
    <name evidence="11" type="primary">LOC107221580</name>
</gene>
<organism evidence="10 11">
    <name type="scientific">Neodiprion lecontei</name>
    <name type="common">Redheaded pine sawfly</name>
    <dbReference type="NCBI Taxonomy" id="441921"/>
    <lineage>
        <taxon>Eukaryota</taxon>
        <taxon>Metazoa</taxon>
        <taxon>Ecdysozoa</taxon>
        <taxon>Arthropoda</taxon>
        <taxon>Hexapoda</taxon>
        <taxon>Insecta</taxon>
        <taxon>Pterygota</taxon>
        <taxon>Neoptera</taxon>
        <taxon>Endopterygota</taxon>
        <taxon>Hymenoptera</taxon>
        <taxon>Tenthredinoidea</taxon>
        <taxon>Diprionidae</taxon>
        <taxon>Diprioninae</taxon>
        <taxon>Neodiprion</taxon>
    </lineage>
</organism>
<accession>A0ABM3G1Z1</accession>
<dbReference type="InterPro" id="IPR000734">
    <property type="entry name" value="TAG_lipase"/>
</dbReference>